<organism evidence="2 3">
    <name type="scientific">Lithospermum erythrorhizon</name>
    <name type="common">Purple gromwell</name>
    <name type="synonym">Lithospermum officinale var. erythrorhizon</name>
    <dbReference type="NCBI Taxonomy" id="34254"/>
    <lineage>
        <taxon>Eukaryota</taxon>
        <taxon>Viridiplantae</taxon>
        <taxon>Streptophyta</taxon>
        <taxon>Embryophyta</taxon>
        <taxon>Tracheophyta</taxon>
        <taxon>Spermatophyta</taxon>
        <taxon>Magnoliopsida</taxon>
        <taxon>eudicotyledons</taxon>
        <taxon>Gunneridae</taxon>
        <taxon>Pentapetalae</taxon>
        <taxon>asterids</taxon>
        <taxon>lamiids</taxon>
        <taxon>Boraginales</taxon>
        <taxon>Boraginaceae</taxon>
        <taxon>Boraginoideae</taxon>
        <taxon>Lithospermeae</taxon>
        <taxon>Lithospermum</taxon>
    </lineage>
</organism>
<dbReference type="EMBL" id="BAABME010029612">
    <property type="protein sequence ID" value="GAA0183910.1"/>
    <property type="molecule type" value="Genomic_DNA"/>
</dbReference>
<sequence>MENDDDVVLDESDEIPFVDTWGYCLIGCFTGPFPVKVVVTPVVPSPAVPPKFPVVDPVPVVNPEPVIPPRVTRSKARVKARDNAPSKVSLPKMGINIANGSLPEANESVDMITSPSNKGKGSKGVDKGKAIVSQIPVVTPNSFEALNVMGGTRGTHDEDVTNVQMGDLVPSASENTNQDDEGGGGSMETRNTKG</sequence>
<dbReference type="Proteomes" id="UP001454036">
    <property type="component" value="Unassembled WGS sequence"/>
</dbReference>
<keyword evidence="3" id="KW-1185">Reference proteome</keyword>
<name>A0AAV3RSM9_LITER</name>
<dbReference type="AlphaFoldDB" id="A0AAV3RSM9"/>
<reference evidence="2 3" key="1">
    <citation type="submission" date="2024-01" db="EMBL/GenBank/DDBJ databases">
        <title>The complete chloroplast genome sequence of Lithospermum erythrorhizon: insights into the phylogenetic relationship among Boraginaceae species and the maternal lineages of purple gromwells.</title>
        <authorList>
            <person name="Okada T."/>
            <person name="Watanabe K."/>
        </authorList>
    </citation>
    <scope>NUCLEOTIDE SEQUENCE [LARGE SCALE GENOMIC DNA]</scope>
</reference>
<evidence type="ECO:0000313" key="3">
    <source>
        <dbReference type="Proteomes" id="UP001454036"/>
    </source>
</evidence>
<evidence type="ECO:0000313" key="2">
    <source>
        <dbReference type="EMBL" id="GAA0183910.1"/>
    </source>
</evidence>
<feature type="region of interest" description="Disordered" evidence="1">
    <location>
        <begin position="151"/>
        <end position="194"/>
    </location>
</feature>
<accession>A0AAV3RSM9</accession>
<gene>
    <name evidence="2" type="ORF">LIER_42482</name>
</gene>
<comment type="caution">
    <text evidence="2">The sequence shown here is derived from an EMBL/GenBank/DDBJ whole genome shotgun (WGS) entry which is preliminary data.</text>
</comment>
<proteinExistence type="predicted"/>
<evidence type="ECO:0000256" key="1">
    <source>
        <dbReference type="SAM" id="MobiDB-lite"/>
    </source>
</evidence>
<protein>
    <submittedName>
        <fullName evidence="2">Uncharacterized protein</fullName>
    </submittedName>
</protein>